<keyword evidence="3" id="KW-1185">Reference proteome</keyword>
<proteinExistence type="predicted"/>
<name>A0A183D9C6_9BILA</name>
<dbReference type="PROSITE" id="PS51207">
    <property type="entry name" value="PXA"/>
    <property type="match status" value="1"/>
</dbReference>
<protein>
    <submittedName>
        <fullName evidence="4">PXA domain-containing protein</fullName>
    </submittedName>
</protein>
<accession>A0A183D9C6</accession>
<evidence type="ECO:0000313" key="4">
    <source>
        <dbReference type="WBParaSite" id="GPUH_0000532401-mRNA-1"/>
    </source>
</evidence>
<evidence type="ECO:0000259" key="1">
    <source>
        <dbReference type="PROSITE" id="PS51207"/>
    </source>
</evidence>
<sequence>MLTEKPPVKECIGVRQFDTSEFSIFRFIVAAVNWERKISKGELHGLDDCTRNFQFSSGNEGFLSNRERFSENALYEQEQSMTNCATLDAILEQILSFVIRDFVDSWYSGLTTDHLFKESLKRSARRTVAAFSQCIRKMDFVPLLTQHIIDDIASHFRLFRKAKERAQVHYGKSYTTDDLETMFFDLELEME</sequence>
<dbReference type="PANTHER" id="PTHR22775:SF3">
    <property type="entry name" value="SORTING NEXIN-13"/>
    <property type="match status" value="1"/>
</dbReference>
<dbReference type="Proteomes" id="UP000271098">
    <property type="component" value="Unassembled WGS sequence"/>
</dbReference>
<dbReference type="AlphaFoldDB" id="A0A183D9C6"/>
<evidence type="ECO:0000313" key="3">
    <source>
        <dbReference type="Proteomes" id="UP000271098"/>
    </source>
</evidence>
<gene>
    <name evidence="2" type="ORF">GPUH_LOCUS5317</name>
</gene>
<evidence type="ECO:0000313" key="2">
    <source>
        <dbReference type="EMBL" id="VDK50177.1"/>
    </source>
</evidence>
<dbReference type="WBParaSite" id="GPUH_0000532401-mRNA-1">
    <property type="protein sequence ID" value="GPUH_0000532401-mRNA-1"/>
    <property type="gene ID" value="GPUH_0000532401"/>
</dbReference>
<organism evidence="4">
    <name type="scientific">Gongylonema pulchrum</name>
    <dbReference type="NCBI Taxonomy" id="637853"/>
    <lineage>
        <taxon>Eukaryota</taxon>
        <taxon>Metazoa</taxon>
        <taxon>Ecdysozoa</taxon>
        <taxon>Nematoda</taxon>
        <taxon>Chromadorea</taxon>
        <taxon>Rhabditida</taxon>
        <taxon>Spirurina</taxon>
        <taxon>Spiruromorpha</taxon>
        <taxon>Spiruroidea</taxon>
        <taxon>Gongylonematidae</taxon>
        <taxon>Gongylonema</taxon>
    </lineage>
</organism>
<dbReference type="PANTHER" id="PTHR22775">
    <property type="entry name" value="SORTING NEXIN"/>
    <property type="match status" value="1"/>
</dbReference>
<dbReference type="EMBL" id="UYRT01011090">
    <property type="protein sequence ID" value="VDK50177.1"/>
    <property type="molecule type" value="Genomic_DNA"/>
</dbReference>
<dbReference type="InterPro" id="IPR003114">
    <property type="entry name" value="Phox_assoc"/>
</dbReference>
<dbReference type="GO" id="GO:0005769">
    <property type="term" value="C:early endosome"/>
    <property type="evidence" value="ECO:0007669"/>
    <property type="project" value="TreeGrafter"/>
</dbReference>
<dbReference type="Pfam" id="PF02194">
    <property type="entry name" value="PXA"/>
    <property type="match status" value="1"/>
</dbReference>
<reference evidence="2 3" key="2">
    <citation type="submission" date="2018-11" db="EMBL/GenBank/DDBJ databases">
        <authorList>
            <consortium name="Pathogen Informatics"/>
        </authorList>
    </citation>
    <scope>NUCLEOTIDE SEQUENCE [LARGE SCALE GENOMIC DNA]</scope>
</reference>
<feature type="domain" description="PXA" evidence="1">
    <location>
        <begin position="84"/>
        <end position="191"/>
    </location>
</feature>
<dbReference type="GO" id="GO:0035091">
    <property type="term" value="F:phosphatidylinositol binding"/>
    <property type="evidence" value="ECO:0007669"/>
    <property type="project" value="TreeGrafter"/>
</dbReference>
<dbReference type="OrthoDB" id="5772781at2759"/>
<reference evidence="4" key="1">
    <citation type="submission" date="2016-06" db="UniProtKB">
        <authorList>
            <consortium name="WormBaseParasite"/>
        </authorList>
    </citation>
    <scope>IDENTIFICATION</scope>
</reference>